<dbReference type="PANTHER" id="PTHR37576">
    <property type="entry name" value="DEFECT AT LOW TEMPERATURE PROTEIN 1"/>
    <property type="match status" value="1"/>
</dbReference>
<evidence type="ECO:0000313" key="4">
    <source>
        <dbReference type="Proteomes" id="UP001303222"/>
    </source>
</evidence>
<keyword evidence="2" id="KW-0472">Membrane</keyword>
<reference evidence="3" key="1">
    <citation type="journal article" date="2023" name="Mol. Phylogenet. Evol.">
        <title>Genome-scale phylogeny and comparative genomics of the fungal order Sordariales.</title>
        <authorList>
            <person name="Hensen N."/>
            <person name="Bonometti L."/>
            <person name="Westerberg I."/>
            <person name="Brannstrom I.O."/>
            <person name="Guillou S."/>
            <person name="Cros-Aarteil S."/>
            <person name="Calhoun S."/>
            <person name="Haridas S."/>
            <person name="Kuo A."/>
            <person name="Mondo S."/>
            <person name="Pangilinan J."/>
            <person name="Riley R."/>
            <person name="LaButti K."/>
            <person name="Andreopoulos B."/>
            <person name="Lipzen A."/>
            <person name="Chen C."/>
            <person name="Yan M."/>
            <person name="Daum C."/>
            <person name="Ng V."/>
            <person name="Clum A."/>
            <person name="Steindorff A."/>
            <person name="Ohm R.A."/>
            <person name="Martin F."/>
            <person name="Silar P."/>
            <person name="Natvig D.O."/>
            <person name="Lalanne C."/>
            <person name="Gautier V."/>
            <person name="Ament-Velasquez S.L."/>
            <person name="Kruys A."/>
            <person name="Hutchinson M.I."/>
            <person name="Powell A.J."/>
            <person name="Barry K."/>
            <person name="Miller A.N."/>
            <person name="Grigoriev I.V."/>
            <person name="Debuchy R."/>
            <person name="Gladieux P."/>
            <person name="Hiltunen Thoren M."/>
            <person name="Johannesson H."/>
        </authorList>
    </citation>
    <scope>NUCLEOTIDE SEQUENCE</scope>
    <source>
        <strain evidence="3">CBS 626.80</strain>
    </source>
</reference>
<feature type="transmembrane region" description="Helical" evidence="2">
    <location>
        <begin position="476"/>
        <end position="499"/>
    </location>
</feature>
<evidence type="ECO:0000256" key="2">
    <source>
        <dbReference type="SAM" id="Phobius"/>
    </source>
</evidence>
<dbReference type="EMBL" id="MU859405">
    <property type="protein sequence ID" value="KAK3947142.1"/>
    <property type="molecule type" value="Genomic_DNA"/>
</dbReference>
<feature type="compositionally biased region" description="Basic and acidic residues" evidence="1">
    <location>
        <begin position="47"/>
        <end position="70"/>
    </location>
</feature>
<keyword evidence="2" id="KW-1133">Transmembrane helix</keyword>
<comment type="caution">
    <text evidence="3">The sequence shown here is derived from an EMBL/GenBank/DDBJ whole genome shotgun (WGS) entry which is preliminary data.</text>
</comment>
<dbReference type="PANTHER" id="PTHR37576:SF2">
    <property type="entry name" value="DEFECT AT LOW TEMPERATURE PROTEIN 1"/>
    <property type="match status" value="1"/>
</dbReference>
<dbReference type="AlphaFoldDB" id="A0AAN6NNY9"/>
<gene>
    <name evidence="3" type="ORF">QBC32DRAFT_224821</name>
</gene>
<dbReference type="InterPro" id="IPR021514">
    <property type="entry name" value="DUF3176"/>
</dbReference>
<keyword evidence="2" id="KW-0812">Transmembrane</keyword>
<feature type="transmembrane region" description="Helical" evidence="2">
    <location>
        <begin position="124"/>
        <end position="150"/>
    </location>
</feature>
<sequence>MESTGTGIVGQDARPFSAQVHLQDEEKVPLQNSLPRSFGKADYTHSSSEHDPHGLETSTRKERDADSPDRKYSWNSGIFTRFPFLGVLPLLLSVACKLFPSYFDFQTNGQLVSEWSGVMQPAVLLAYTSTVANAFIGIAFAYGCAVSFWVQAVEGHMPVTNLHRNWEGATSFWGALNALTRRKAIRISLVSVLVTISSLLRGPLMQRASSTHSREVALTGIVDLQVAPKIWVYGEGAFRQLGSLKNLETGFSSVLRDYQSKAPIRILGAEACNNCSLTVEAFGFDSWHCSLVDEEILPEPTEINDGSTTPNATKLFQIYIGQISPVGEPMEHDEGALEVTVLRKVSEGGNAKSLYQSCVLKPAIMHYNLTLDGGYATFASKSWKNDSTRVAYNSLAAYLYMQEYGEDDYISGPDYDDPMDDIINGYREIALRMSILEAVVNNQNLTRDPKEKPWISQPVDYVSHQVRVEYKANPHALALAVVISLLGPLATLTLFWGYWKLGRDFSMSPLELANSFRVHGPMLPMPGAVAPSSSAHQNHQDHGSRIQHQHQPELAILLANCSSNASAKKITKHCARKRKDGRWWTTFFRSSGREPKLQYGVLESTGQLGFAVEDEQGVIHARKPREGELL</sequence>
<feature type="transmembrane region" description="Helical" evidence="2">
    <location>
        <begin position="82"/>
        <end position="103"/>
    </location>
</feature>
<feature type="region of interest" description="Disordered" evidence="1">
    <location>
        <begin position="1"/>
        <end position="70"/>
    </location>
</feature>
<evidence type="ECO:0000313" key="3">
    <source>
        <dbReference type="EMBL" id="KAK3947142.1"/>
    </source>
</evidence>
<protein>
    <submittedName>
        <fullName evidence="3">Uncharacterized protein</fullName>
    </submittedName>
</protein>
<keyword evidence="4" id="KW-1185">Reference proteome</keyword>
<name>A0AAN6NNY9_9PEZI</name>
<proteinExistence type="predicted"/>
<evidence type="ECO:0000256" key="1">
    <source>
        <dbReference type="SAM" id="MobiDB-lite"/>
    </source>
</evidence>
<accession>A0AAN6NNY9</accession>
<reference evidence="3" key="2">
    <citation type="submission" date="2023-06" db="EMBL/GenBank/DDBJ databases">
        <authorList>
            <consortium name="Lawrence Berkeley National Laboratory"/>
            <person name="Mondo S.J."/>
            <person name="Hensen N."/>
            <person name="Bonometti L."/>
            <person name="Westerberg I."/>
            <person name="Brannstrom I.O."/>
            <person name="Guillou S."/>
            <person name="Cros-Aarteil S."/>
            <person name="Calhoun S."/>
            <person name="Haridas S."/>
            <person name="Kuo A."/>
            <person name="Pangilinan J."/>
            <person name="Riley R."/>
            <person name="Labutti K."/>
            <person name="Andreopoulos B."/>
            <person name="Lipzen A."/>
            <person name="Chen C."/>
            <person name="Yanf M."/>
            <person name="Daum C."/>
            <person name="Ng V."/>
            <person name="Clum A."/>
            <person name="Steindorff A."/>
            <person name="Ohm R."/>
            <person name="Martin F."/>
            <person name="Silar P."/>
            <person name="Natvig D."/>
            <person name="Lalanne C."/>
            <person name="Gautier V."/>
            <person name="Ament-Velasquez S.L."/>
            <person name="Kruys A."/>
            <person name="Hutchinson M.I."/>
            <person name="Powell A.J."/>
            <person name="Barry K."/>
            <person name="Miller A.N."/>
            <person name="Grigoriev I.V."/>
            <person name="Debuchy R."/>
            <person name="Gladieux P."/>
            <person name="Thoren M.H."/>
            <person name="Johannesson H."/>
        </authorList>
    </citation>
    <scope>NUCLEOTIDE SEQUENCE</scope>
    <source>
        <strain evidence="3">CBS 626.80</strain>
    </source>
</reference>
<dbReference type="Proteomes" id="UP001303222">
    <property type="component" value="Unassembled WGS sequence"/>
</dbReference>
<dbReference type="Pfam" id="PF11374">
    <property type="entry name" value="DUF3176"/>
    <property type="match status" value="1"/>
</dbReference>
<organism evidence="3 4">
    <name type="scientific">Pseudoneurospora amorphoporcata</name>
    <dbReference type="NCBI Taxonomy" id="241081"/>
    <lineage>
        <taxon>Eukaryota</taxon>
        <taxon>Fungi</taxon>
        <taxon>Dikarya</taxon>
        <taxon>Ascomycota</taxon>
        <taxon>Pezizomycotina</taxon>
        <taxon>Sordariomycetes</taxon>
        <taxon>Sordariomycetidae</taxon>
        <taxon>Sordariales</taxon>
        <taxon>Sordariaceae</taxon>
        <taxon>Pseudoneurospora</taxon>
    </lineage>
</organism>